<keyword evidence="3" id="KW-1185">Reference proteome</keyword>
<reference evidence="2 3" key="1">
    <citation type="submission" date="2015-07" db="EMBL/GenBank/DDBJ databases">
        <title>Genome sequence of Ornatilinea apprima DSM 23815.</title>
        <authorList>
            <person name="Hemp J."/>
            <person name="Ward L.M."/>
            <person name="Pace L.A."/>
            <person name="Fischer W.W."/>
        </authorList>
    </citation>
    <scope>NUCLEOTIDE SEQUENCE [LARGE SCALE GENOMIC DNA]</scope>
    <source>
        <strain evidence="2 3">P3M-1</strain>
    </source>
</reference>
<dbReference type="InterPro" id="IPR013976">
    <property type="entry name" value="HDOD"/>
</dbReference>
<feature type="domain" description="HDOD" evidence="1">
    <location>
        <begin position="15"/>
        <end position="208"/>
    </location>
</feature>
<dbReference type="Proteomes" id="UP000050417">
    <property type="component" value="Unassembled WGS sequence"/>
</dbReference>
<evidence type="ECO:0000259" key="1">
    <source>
        <dbReference type="PROSITE" id="PS51833"/>
    </source>
</evidence>
<dbReference type="Pfam" id="PF08668">
    <property type="entry name" value="HDOD"/>
    <property type="match status" value="1"/>
</dbReference>
<dbReference type="SUPFAM" id="SSF109604">
    <property type="entry name" value="HD-domain/PDEase-like"/>
    <property type="match status" value="1"/>
</dbReference>
<accession>A0A0P6XA34</accession>
<organism evidence="2 3">
    <name type="scientific">Ornatilinea apprima</name>
    <dbReference type="NCBI Taxonomy" id="1134406"/>
    <lineage>
        <taxon>Bacteria</taxon>
        <taxon>Bacillati</taxon>
        <taxon>Chloroflexota</taxon>
        <taxon>Anaerolineae</taxon>
        <taxon>Anaerolineales</taxon>
        <taxon>Anaerolineaceae</taxon>
        <taxon>Ornatilinea</taxon>
    </lineage>
</organism>
<proteinExistence type="predicted"/>
<dbReference type="EMBL" id="LGCL01000041">
    <property type="protein sequence ID" value="KPL71443.1"/>
    <property type="molecule type" value="Genomic_DNA"/>
</dbReference>
<sequence length="281" mass="30549">MNLTINTLLDRIGELPPMQEAAQKALIMIRHPDTNMRALAEVLSTDQILASLVLRWANSAYYGLSAPVKTVQQAVVVLGKNTIQSLLFAATLANLLNRPAPGYALDRGALWKHSIGVAAGARLIAARYNPALMEEAYHAGLLCDVGKLALEFYLRDVQFDREKIKNMSFIEIETGLLGMDHAVIGKELAHRWNLPVSLQNAIAFHHRPSQAGDAFILASAVHLADAATMLLGIGIGSDGLQYPLDEAALVRLNWSEDSFTELFEKIPAAVSAAVDLIGMMK</sequence>
<gene>
    <name evidence="2" type="ORF">ADN00_17305</name>
</gene>
<dbReference type="InterPro" id="IPR052340">
    <property type="entry name" value="RNase_Y/CdgJ"/>
</dbReference>
<protein>
    <recommendedName>
        <fullName evidence="1">HDOD domain-containing protein</fullName>
    </recommendedName>
</protein>
<dbReference type="RefSeq" id="WP_075064304.1">
    <property type="nucleotide sequence ID" value="NZ_LGCL01000041.1"/>
</dbReference>
<dbReference type="Gene3D" id="1.10.3210.10">
    <property type="entry name" value="Hypothetical protein af1432"/>
    <property type="match status" value="1"/>
</dbReference>
<dbReference type="OrthoDB" id="159209at2"/>
<dbReference type="PROSITE" id="PS51833">
    <property type="entry name" value="HDOD"/>
    <property type="match status" value="1"/>
</dbReference>
<dbReference type="PANTHER" id="PTHR33525:SF3">
    <property type="entry name" value="RIBONUCLEASE Y"/>
    <property type="match status" value="1"/>
</dbReference>
<evidence type="ECO:0000313" key="3">
    <source>
        <dbReference type="Proteomes" id="UP000050417"/>
    </source>
</evidence>
<dbReference type="STRING" id="1134406.ADN00_17305"/>
<comment type="caution">
    <text evidence="2">The sequence shown here is derived from an EMBL/GenBank/DDBJ whole genome shotgun (WGS) entry which is preliminary data.</text>
</comment>
<name>A0A0P6XA34_9CHLR</name>
<dbReference type="AlphaFoldDB" id="A0A0P6XA34"/>
<evidence type="ECO:0000313" key="2">
    <source>
        <dbReference type="EMBL" id="KPL71443.1"/>
    </source>
</evidence>
<dbReference type="PANTHER" id="PTHR33525">
    <property type="match status" value="1"/>
</dbReference>